<dbReference type="STRING" id="361041.VW35_02270"/>
<evidence type="ECO:0008006" key="3">
    <source>
        <dbReference type="Google" id="ProtNLM"/>
    </source>
</evidence>
<dbReference type="RefSeq" id="WP_046141365.1">
    <property type="nucleotide sequence ID" value="NZ_LAJG01000005.1"/>
</dbReference>
<gene>
    <name evidence="1" type="ORF">VW35_02270</name>
</gene>
<dbReference type="InterPro" id="IPR011855">
    <property type="entry name" value="Phgtail_TP901_1"/>
</dbReference>
<accession>A0A0F5LHI6</accession>
<protein>
    <recommendedName>
        <fullName evidence="3">Phage tail protein</fullName>
    </recommendedName>
</protein>
<dbReference type="EMBL" id="LAJG01000005">
    <property type="protein sequence ID" value="KKB81017.1"/>
    <property type="molecule type" value="Genomic_DNA"/>
</dbReference>
<dbReference type="Pfam" id="PF06199">
    <property type="entry name" value="Phage_tail_2"/>
    <property type="match status" value="1"/>
</dbReference>
<reference evidence="1 2" key="1">
    <citation type="submission" date="2015-03" db="EMBL/GenBank/DDBJ databases">
        <authorList>
            <person name="Hassan Y.I."/>
            <person name="Lepp D."/>
            <person name="Zhou T."/>
        </authorList>
    </citation>
    <scope>NUCLEOTIDE SEQUENCE [LARGE SCALE GENOMIC DNA]</scope>
    <source>
        <strain evidence="1 2">GH2-10</strain>
    </source>
</reference>
<organism evidence="1 2">
    <name type="scientific">Devosia soli</name>
    <dbReference type="NCBI Taxonomy" id="361041"/>
    <lineage>
        <taxon>Bacteria</taxon>
        <taxon>Pseudomonadati</taxon>
        <taxon>Pseudomonadota</taxon>
        <taxon>Alphaproteobacteria</taxon>
        <taxon>Hyphomicrobiales</taxon>
        <taxon>Devosiaceae</taxon>
        <taxon>Devosia</taxon>
    </lineage>
</organism>
<name>A0A0F5LHI6_9HYPH</name>
<evidence type="ECO:0000313" key="1">
    <source>
        <dbReference type="EMBL" id="KKB81017.1"/>
    </source>
</evidence>
<keyword evidence="2" id="KW-1185">Reference proteome</keyword>
<dbReference type="OrthoDB" id="7375409at2"/>
<dbReference type="PATRIC" id="fig|361041.3.peg.3838"/>
<proteinExistence type="predicted"/>
<dbReference type="Proteomes" id="UP000033514">
    <property type="component" value="Unassembled WGS sequence"/>
</dbReference>
<sequence length="149" mass="15393">MAKPVTTKGGMMRILLGSGAGPIVYAAPCGLTSKSLTISKGLEEVSIPDCDDPTAMEWLGRDAVSLSMSVSGEGVLAQASVEAWLDAVESADPVPVKVELEFPTTTWTWTGAMHVESAELGAASNTGRVTGNFSLQSDGEMVRTSAATS</sequence>
<evidence type="ECO:0000313" key="2">
    <source>
        <dbReference type="Proteomes" id="UP000033514"/>
    </source>
</evidence>
<comment type="caution">
    <text evidence="1">The sequence shown here is derived from an EMBL/GenBank/DDBJ whole genome shotgun (WGS) entry which is preliminary data.</text>
</comment>
<dbReference type="AlphaFoldDB" id="A0A0F5LHI6"/>